<keyword evidence="2" id="KW-1185">Reference proteome</keyword>
<reference evidence="1 2" key="1">
    <citation type="submission" date="2024-10" db="EMBL/GenBank/DDBJ databases">
        <title>The Natural Products Discovery Center: Release of the First 8490 Sequenced Strains for Exploring Actinobacteria Biosynthetic Diversity.</title>
        <authorList>
            <person name="Kalkreuter E."/>
            <person name="Kautsar S.A."/>
            <person name="Yang D."/>
            <person name="Bader C.D."/>
            <person name="Teijaro C.N."/>
            <person name="Fluegel L."/>
            <person name="Davis C.M."/>
            <person name="Simpson J.R."/>
            <person name="Lauterbach L."/>
            <person name="Steele A.D."/>
            <person name="Gui C."/>
            <person name="Meng S."/>
            <person name="Li G."/>
            <person name="Viehrig K."/>
            <person name="Ye F."/>
            <person name="Su P."/>
            <person name="Kiefer A.F."/>
            <person name="Nichols A."/>
            <person name="Cepeda A.J."/>
            <person name="Yan W."/>
            <person name="Fan B."/>
            <person name="Jiang Y."/>
            <person name="Adhikari A."/>
            <person name="Zheng C.-J."/>
            <person name="Schuster L."/>
            <person name="Cowan T.M."/>
            <person name="Smanski M.J."/>
            <person name="Chevrette M.G."/>
            <person name="De Carvalho L.P.S."/>
            <person name="Shen B."/>
        </authorList>
    </citation>
    <scope>NUCLEOTIDE SEQUENCE [LARGE SCALE GENOMIC DNA]</scope>
    <source>
        <strain evidence="1 2">NPDC002593</strain>
    </source>
</reference>
<dbReference type="EMBL" id="JBIAQY010000001">
    <property type="protein sequence ID" value="MFF3566439.1"/>
    <property type="molecule type" value="Genomic_DNA"/>
</dbReference>
<organism evidence="1 2">
    <name type="scientific">Nocardia jiangxiensis</name>
    <dbReference type="NCBI Taxonomy" id="282685"/>
    <lineage>
        <taxon>Bacteria</taxon>
        <taxon>Bacillati</taxon>
        <taxon>Actinomycetota</taxon>
        <taxon>Actinomycetes</taxon>
        <taxon>Mycobacteriales</taxon>
        <taxon>Nocardiaceae</taxon>
        <taxon>Nocardia</taxon>
    </lineage>
</organism>
<dbReference type="RefSeq" id="WP_218008879.1">
    <property type="nucleotide sequence ID" value="NZ_JBIAQY010000001.1"/>
</dbReference>
<protein>
    <submittedName>
        <fullName evidence="1">FDLD family class I lanthipeptide</fullName>
    </submittedName>
</protein>
<evidence type="ECO:0000313" key="1">
    <source>
        <dbReference type="EMBL" id="MFF3566439.1"/>
    </source>
</evidence>
<proteinExistence type="predicted"/>
<accession>A0ABW6RR20</accession>
<name>A0ABW6RR20_9NOCA</name>
<sequence length="46" mass="4939">MATEFDLDVVVQSSGNCMSTNYSTFAMCSAVSCPNGPSCLPCEQRR</sequence>
<comment type="caution">
    <text evidence="1">The sequence shown here is derived from an EMBL/GenBank/DDBJ whole genome shotgun (WGS) entry which is preliminary data.</text>
</comment>
<dbReference type="Proteomes" id="UP001601992">
    <property type="component" value="Unassembled WGS sequence"/>
</dbReference>
<gene>
    <name evidence="1" type="ORF">ACFYXQ_01500</name>
</gene>
<dbReference type="NCBIfam" id="NF038155">
    <property type="entry name" value="lanthi_I_FDLD"/>
    <property type="match status" value="1"/>
</dbReference>
<evidence type="ECO:0000313" key="2">
    <source>
        <dbReference type="Proteomes" id="UP001601992"/>
    </source>
</evidence>